<dbReference type="PANTHER" id="PTHR38048">
    <property type="entry name" value="EXPRESSED PROTEIN"/>
    <property type="match status" value="1"/>
</dbReference>
<dbReference type="Proteomes" id="UP000054248">
    <property type="component" value="Unassembled WGS sequence"/>
</dbReference>
<dbReference type="AlphaFoldDB" id="A0A0C3Q123"/>
<evidence type="ECO:0008006" key="3">
    <source>
        <dbReference type="Google" id="ProtNLM"/>
    </source>
</evidence>
<reference evidence="1 2" key="1">
    <citation type="submission" date="2014-04" db="EMBL/GenBank/DDBJ databases">
        <authorList>
            <consortium name="DOE Joint Genome Institute"/>
            <person name="Kuo A."/>
            <person name="Girlanda M."/>
            <person name="Perotto S."/>
            <person name="Kohler A."/>
            <person name="Nagy L.G."/>
            <person name="Floudas D."/>
            <person name="Copeland A."/>
            <person name="Barry K.W."/>
            <person name="Cichocki N."/>
            <person name="Veneault-Fourrey C."/>
            <person name="LaButti K."/>
            <person name="Lindquist E.A."/>
            <person name="Lipzen A."/>
            <person name="Lundell T."/>
            <person name="Morin E."/>
            <person name="Murat C."/>
            <person name="Sun H."/>
            <person name="Tunlid A."/>
            <person name="Henrissat B."/>
            <person name="Grigoriev I.V."/>
            <person name="Hibbett D.S."/>
            <person name="Martin F."/>
            <person name="Nordberg H.P."/>
            <person name="Cantor M.N."/>
            <person name="Hua S.X."/>
        </authorList>
    </citation>
    <scope>NUCLEOTIDE SEQUENCE [LARGE SCALE GENOMIC DNA]</scope>
    <source>
        <strain evidence="1 2">MUT 4182</strain>
    </source>
</reference>
<organism evidence="1 2">
    <name type="scientific">Tulasnella calospora MUT 4182</name>
    <dbReference type="NCBI Taxonomy" id="1051891"/>
    <lineage>
        <taxon>Eukaryota</taxon>
        <taxon>Fungi</taxon>
        <taxon>Dikarya</taxon>
        <taxon>Basidiomycota</taxon>
        <taxon>Agaricomycotina</taxon>
        <taxon>Agaricomycetes</taxon>
        <taxon>Cantharellales</taxon>
        <taxon>Tulasnellaceae</taxon>
        <taxon>Tulasnella</taxon>
    </lineage>
</organism>
<dbReference type="Gene3D" id="1.20.120.520">
    <property type="entry name" value="nmb1532 protein domain like"/>
    <property type="match status" value="1"/>
</dbReference>
<dbReference type="InterPro" id="IPR053206">
    <property type="entry name" value="Dimeric_xanthone_biosynth"/>
</dbReference>
<name>A0A0C3Q123_9AGAM</name>
<gene>
    <name evidence="1" type="ORF">M407DRAFT_235574</name>
</gene>
<protein>
    <recommendedName>
        <fullName evidence="3">Hemerythrin-like domain-containing protein</fullName>
    </recommendedName>
</protein>
<dbReference type="OrthoDB" id="58416at2759"/>
<dbReference type="PANTHER" id="PTHR38048:SF1">
    <property type="entry name" value="HEMERYTHRIN-LIKE DOMAIN-CONTAINING PROTEIN"/>
    <property type="match status" value="1"/>
</dbReference>
<sequence>MEEGMYFPFLENKLGAGAMSENIEGHEHFKEQLEHLDSLVAKLRADQSTWNITEFRKAVFDLLSVLRDHLAEEIDTLRASKLKDHFTIAELQAFESGLEAQIKSKSSLTKSLQFLYVNGDAVHAPWFPEVPGVVVFLTKYVLWSVHSDWWEFGSCDRNMVVKPQFAAYEPKREDELMMTTA</sequence>
<dbReference type="EMBL" id="KN823810">
    <property type="protein sequence ID" value="KIO15804.1"/>
    <property type="molecule type" value="Genomic_DNA"/>
</dbReference>
<dbReference type="STRING" id="1051891.A0A0C3Q123"/>
<accession>A0A0C3Q123</accession>
<reference evidence="2" key="2">
    <citation type="submission" date="2015-01" db="EMBL/GenBank/DDBJ databases">
        <title>Evolutionary Origins and Diversification of the Mycorrhizal Mutualists.</title>
        <authorList>
            <consortium name="DOE Joint Genome Institute"/>
            <consortium name="Mycorrhizal Genomics Consortium"/>
            <person name="Kohler A."/>
            <person name="Kuo A."/>
            <person name="Nagy L.G."/>
            <person name="Floudas D."/>
            <person name="Copeland A."/>
            <person name="Barry K.W."/>
            <person name="Cichocki N."/>
            <person name="Veneault-Fourrey C."/>
            <person name="LaButti K."/>
            <person name="Lindquist E.A."/>
            <person name="Lipzen A."/>
            <person name="Lundell T."/>
            <person name="Morin E."/>
            <person name="Murat C."/>
            <person name="Riley R."/>
            <person name="Ohm R."/>
            <person name="Sun H."/>
            <person name="Tunlid A."/>
            <person name="Henrissat B."/>
            <person name="Grigoriev I.V."/>
            <person name="Hibbett D.S."/>
            <person name="Martin F."/>
        </authorList>
    </citation>
    <scope>NUCLEOTIDE SEQUENCE [LARGE SCALE GENOMIC DNA]</scope>
    <source>
        <strain evidence="2">MUT 4182</strain>
    </source>
</reference>
<evidence type="ECO:0000313" key="1">
    <source>
        <dbReference type="EMBL" id="KIO15804.1"/>
    </source>
</evidence>
<evidence type="ECO:0000313" key="2">
    <source>
        <dbReference type="Proteomes" id="UP000054248"/>
    </source>
</evidence>
<dbReference type="HOGENOM" id="CLU_066708_2_0_1"/>
<proteinExistence type="predicted"/>
<keyword evidence="2" id="KW-1185">Reference proteome</keyword>